<sequence length="64" mass="7538">MAKTKLKAKDIAVKGKEELNSDIKEYREKLLELRMKQGETRNKNVKEAREIRKNIARILTILNK</sequence>
<evidence type="ECO:0000256" key="3">
    <source>
        <dbReference type="ARBA" id="ARBA00023274"/>
    </source>
</evidence>
<name>A0A0G1K0T0_9BACT</name>
<dbReference type="Gene3D" id="1.10.287.310">
    <property type="match status" value="1"/>
</dbReference>
<keyword evidence="2 5" id="KW-0689">Ribosomal protein</keyword>
<comment type="similarity">
    <text evidence="1 5">Belongs to the universal ribosomal protein uL29 family.</text>
</comment>
<dbReference type="GO" id="GO:1990904">
    <property type="term" value="C:ribonucleoprotein complex"/>
    <property type="evidence" value="ECO:0007669"/>
    <property type="project" value="UniProtKB-KW"/>
</dbReference>
<dbReference type="EMBL" id="LCHU01000008">
    <property type="protein sequence ID" value="KKT41394.1"/>
    <property type="molecule type" value="Genomic_DNA"/>
</dbReference>
<dbReference type="GO" id="GO:0003735">
    <property type="term" value="F:structural constituent of ribosome"/>
    <property type="evidence" value="ECO:0007669"/>
    <property type="project" value="InterPro"/>
</dbReference>
<gene>
    <name evidence="5" type="primary">rpmC</name>
    <name evidence="7" type="ORF">UW30_C0008G0013</name>
</gene>
<evidence type="ECO:0000256" key="6">
    <source>
        <dbReference type="SAM" id="Coils"/>
    </source>
</evidence>
<dbReference type="InterPro" id="IPR036049">
    <property type="entry name" value="Ribosomal_uL29_sf"/>
</dbReference>
<evidence type="ECO:0000313" key="8">
    <source>
        <dbReference type="Proteomes" id="UP000034736"/>
    </source>
</evidence>
<dbReference type="SUPFAM" id="SSF46561">
    <property type="entry name" value="Ribosomal protein L29 (L29p)"/>
    <property type="match status" value="1"/>
</dbReference>
<reference evidence="7 8" key="1">
    <citation type="journal article" date="2015" name="Nature">
        <title>rRNA introns, odd ribosomes, and small enigmatic genomes across a large radiation of phyla.</title>
        <authorList>
            <person name="Brown C.T."/>
            <person name="Hug L.A."/>
            <person name="Thomas B.C."/>
            <person name="Sharon I."/>
            <person name="Castelle C.J."/>
            <person name="Singh A."/>
            <person name="Wilkins M.J."/>
            <person name="Williams K.H."/>
            <person name="Banfield J.F."/>
        </authorList>
    </citation>
    <scope>NUCLEOTIDE SEQUENCE [LARGE SCALE GENOMIC DNA]</scope>
</reference>
<evidence type="ECO:0000256" key="1">
    <source>
        <dbReference type="ARBA" id="ARBA00009254"/>
    </source>
</evidence>
<dbReference type="AlphaFoldDB" id="A0A0G1K0T0"/>
<dbReference type="STRING" id="1618647.UW30_C0008G0013"/>
<dbReference type="GO" id="GO:0005840">
    <property type="term" value="C:ribosome"/>
    <property type="evidence" value="ECO:0007669"/>
    <property type="project" value="UniProtKB-KW"/>
</dbReference>
<protein>
    <recommendedName>
        <fullName evidence="4 5">Large ribosomal subunit protein uL29</fullName>
    </recommendedName>
</protein>
<dbReference type="Proteomes" id="UP000034736">
    <property type="component" value="Unassembled WGS sequence"/>
</dbReference>
<comment type="caution">
    <text evidence="7">The sequence shown here is derived from an EMBL/GenBank/DDBJ whole genome shotgun (WGS) entry which is preliminary data.</text>
</comment>
<evidence type="ECO:0000256" key="5">
    <source>
        <dbReference type="HAMAP-Rule" id="MF_00374"/>
    </source>
</evidence>
<evidence type="ECO:0000256" key="4">
    <source>
        <dbReference type="ARBA" id="ARBA00035204"/>
    </source>
</evidence>
<organism evidence="7 8">
    <name type="scientific">Candidatus Giovannonibacteria bacterium GW2011_GWA2_44_13b</name>
    <dbReference type="NCBI Taxonomy" id="1618647"/>
    <lineage>
        <taxon>Bacteria</taxon>
        <taxon>Candidatus Giovannoniibacteriota</taxon>
    </lineage>
</organism>
<accession>A0A0G1K0T0</accession>
<dbReference type="HAMAP" id="MF_00374">
    <property type="entry name" value="Ribosomal_uL29"/>
    <property type="match status" value="1"/>
</dbReference>
<dbReference type="GO" id="GO:0006412">
    <property type="term" value="P:translation"/>
    <property type="evidence" value="ECO:0007669"/>
    <property type="project" value="UniProtKB-UniRule"/>
</dbReference>
<feature type="coiled-coil region" evidence="6">
    <location>
        <begin position="16"/>
        <end position="43"/>
    </location>
</feature>
<keyword evidence="6" id="KW-0175">Coiled coil</keyword>
<dbReference type="NCBIfam" id="TIGR00012">
    <property type="entry name" value="L29"/>
    <property type="match status" value="1"/>
</dbReference>
<proteinExistence type="inferred from homology"/>
<dbReference type="InterPro" id="IPR001854">
    <property type="entry name" value="Ribosomal_uL29"/>
</dbReference>
<evidence type="ECO:0000313" key="7">
    <source>
        <dbReference type="EMBL" id="KKT41394.1"/>
    </source>
</evidence>
<dbReference type="Pfam" id="PF00831">
    <property type="entry name" value="Ribosomal_L29"/>
    <property type="match status" value="1"/>
</dbReference>
<keyword evidence="3 5" id="KW-0687">Ribonucleoprotein</keyword>
<evidence type="ECO:0000256" key="2">
    <source>
        <dbReference type="ARBA" id="ARBA00022980"/>
    </source>
</evidence>